<sequence length="192" mass="20759">MNRLMLVIPPEDSEFQNPFAIQVVQLDVGAYACPKGYFLVQISVATKTKNIPTNAWICETSMSEIDSSAETELQKASTNTVSPLEIHLESASANARAIFEVLCPGEPFLPKSASAEQAEQEEQESEEDAVLRAAQKLAQQTKLSEEQTPQSSSTESADSEDASTAVATEEMKEQVASASNSDATNKQETDSH</sequence>
<organism evidence="2 3">
    <name type="scientific">Phytophthora palmivora</name>
    <dbReference type="NCBI Taxonomy" id="4796"/>
    <lineage>
        <taxon>Eukaryota</taxon>
        <taxon>Sar</taxon>
        <taxon>Stramenopiles</taxon>
        <taxon>Oomycota</taxon>
        <taxon>Peronosporomycetes</taxon>
        <taxon>Peronosporales</taxon>
        <taxon>Peronosporaceae</taxon>
        <taxon>Phytophthora</taxon>
    </lineage>
</organism>
<name>A0A2P4X0P5_9STRA</name>
<evidence type="ECO:0000313" key="2">
    <source>
        <dbReference type="EMBL" id="POM59128.1"/>
    </source>
</evidence>
<dbReference type="AlphaFoldDB" id="A0A2P4X0P5"/>
<comment type="caution">
    <text evidence="2">The sequence shown here is derived from an EMBL/GenBank/DDBJ whole genome shotgun (WGS) entry which is preliminary data.</text>
</comment>
<evidence type="ECO:0000313" key="3">
    <source>
        <dbReference type="Proteomes" id="UP000237271"/>
    </source>
</evidence>
<dbReference type="EMBL" id="NCKW01020060">
    <property type="protein sequence ID" value="POM59128.1"/>
    <property type="molecule type" value="Genomic_DNA"/>
</dbReference>
<feature type="region of interest" description="Disordered" evidence="1">
    <location>
        <begin position="110"/>
        <end position="192"/>
    </location>
</feature>
<proteinExistence type="predicted"/>
<reference evidence="2 3" key="1">
    <citation type="journal article" date="2017" name="Genome Biol. Evol.">
        <title>Phytophthora megakarya and P. palmivora, closely related causal agents of cacao black pod rot, underwent increases in genome sizes and gene numbers by different mechanisms.</title>
        <authorList>
            <person name="Ali S.S."/>
            <person name="Shao J."/>
            <person name="Lary D.J."/>
            <person name="Kronmiller B."/>
            <person name="Shen D."/>
            <person name="Strem M.D."/>
            <person name="Amoako-Attah I."/>
            <person name="Akrofi A.Y."/>
            <person name="Begoude B.A."/>
            <person name="Ten Hoopen G.M."/>
            <person name="Coulibaly K."/>
            <person name="Kebe B.I."/>
            <person name="Melnick R.L."/>
            <person name="Guiltinan M.J."/>
            <person name="Tyler B.M."/>
            <person name="Meinhardt L.W."/>
            <person name="Bailey B.A."/>
        </authorList>
    </citation>
    <scope>NUCLEOTIDE SEQUENCE [LARGE SCALE GENOMIC DNA]</scope>
    <source>
        <strain evidence="3">sbr112.9</strain>
    </source>
</reference>
<protein>
    <submittedName>
        <fullName evidence="2">Uncharacterized protein</fullName>
    </submittedName>
</protein>
<gene>
    <name evidence="2" type="ORF">PHPALM_36133</name>
</gene>
<feature type="compositionally biased region" description="Low complexity" evidence="1">
    <location>
        <begin position="146"/>
        <end position="156"/>
    </location>
</feature>
<dbReference type="OrthoDB" id="9446342at2759"/>
<dbReference type="Proteomes" id="UP000237271">
    <property type="component" value="Unassembled WGS sequence"/>
</dbReference>
<evidence type="ECO:0000256" key="1">
    <source>
        <dbReference type="SAM" id="MobiDB-lite"/>
    </source>
</evidence>
<keyword evidence="3" id="KW-1185">Reference proteome</keyword>
<accession>A0A2P4X0P5</accession>
<feature type="compositionally biased region" description="Acidic residues" evidence="1">
    <location>
        <begin position="118"/>
        <end position="128"/>
    </location>
</feature>